<evidence type="ECO:0000256" key="4">
    <source>
        <dbReference type="ARBA" id="ARBA00022989"/>
    </source>
</evidence>
<evidence type="ECO:0000256" key="2">
    <source>
        <dbReference type="ARBA" id="ARBA00008573"/>
    </source>
</evidence>
<proteinExistence type="inferred from homology"/>
<evidence type="ECO:0000256" key="6">
    <source>
        <dbReference type="RuleBase" id="RU362006"/>
    </source>
</evidence>
<protein>
    <recommendedName>
        <fullName evidence="6">Receptor expression-enhancing protein</fullName>
    </recommendedName>
</protein>
<reference evidence="7" key="1">
    <citation type="submission" date="2021-02" db="EMBL/GenBank/DDBJ databases">
        <authorList>
            <person name="Nowell W R."/>
        </authorList>
    </citation>
    <scope>NUCLEOTIDE SEQUENCE</scope>
</reference>
<keyword evidence="4 6" id="KW-1133">Transmembrane helix</keyword>
<accession>A0A814LLA6</accession>
<gene>
    <name evidence="8" type="ORF">JXQ802_LOCUS26566</name>
    <name evidence="7" type="ORF">PYM288_LOCUS17891</name>
</gene>
<keyword evidence="3 6" id="KW-0812">Transmembrane</keyword>
<dbReference type="Proteomes" id="UP000663854">
    <property type="component" value="Unassembled WGS sequence"/>
</dbReference>
<dbReference type="Pfam" id="PF03134">
    <property type="entry name" value="TB2_DP1_HVA22"/>
    <property type="match status" value="1"/>
</dbReference>
<dbReference type="InterPro" id="IPR004345">
    <property type="entry name" value="TB2_DP1_HVA22"/>
</dbReference>
<dbReference type="AlphaFoldDB" id="A0A814LLA6"/>
<evidence type="ECO:0000313" key="8">
    <source>
        <dbReference type="EMBL" id="CAF1243077.1"/>
    </source>
</evidence>
<comment type="subcellular location">
    <subcellularLocation>
        <location evidence="1 6">Membrane</location>
        <topology evidence="1 6">Multi-pass membrane protein</topology>
    </subcellularLocation>
</comment>
<comment type="similarity">
    <text evidence="2 6">Belongs to the DP1 family.</text>
</comment>
<dbReference type="GO" id="GO:0016020">
    <property type="term" value="C:membrane"/>
    <property type="evidence" value="ECO:0007669"/>
    <property type="project" value="UniProtKB-SubCell"/>
</dbReference>
<feature type="transmembrane region" description="Helical" evidence="6">
    <location>
        <begin position="143"/>
        <end position="161"/>
    </location>
</feature>
<sequence length="227" mass="26657">MVLHFCIFYVDTLCTSIESIFNENLLFLLDLKNCLFWIFLLHFDSQKYSNMAAAVQTQIRKIEQKLQPYLYKGPLSSYWDLIEKKVPVKREQIALGLFGFLAIYLIIGWANDFVCNFLGFIYPAYASILAIESKTTHNDDTEWLIYWVVYALFGFIEYIGHNFFHTLPFYWLGKCLFLIWLMAPGPKGGSQLLYNKLMRPLVLKSRPTIEQRARDAANEYARTIKRE</sequence>
<name>A0A814LLA6_9BILA</name>
<evidence type="ECO:0000313" key="7">
    <source>
        <dbReference type="EMBL" id="CAF1065746.1"/>
    </source>
</evidence>
<dbReference type="Proteomes" id="UP000663870">
    <property type="component" value="Unassembled WGS sequence"/>
</dbReference>
<evidence type="ECO:0000256" key="3">
    <source>
        <dbReference type="ARBA" id="ARBA00022692"/>
    </source>
</evidence>
<feature type="transmembrane region" description="Helical" evidence="6">
    <location>
        <begin position="93"/>
        <end position="110"/>
    </location>
</feature>
<keyword evidence="5 6" id="KW-0472">Membrane</keyword>
<dbReference type="EMBL" id="CAJNOL010000933">
    <property type="protein sequence ID" value="CAF1243077.1"/>
    <property type="molecule type" value="Genomic_DNA"/>
</dbReference>
<evidence type="ECO:0000256" key="1">
    <source>
        <dbReference type="ARBA" id="ARBA00004141"/>
    </source>
</evidence>
<comment type="caution">
    <text evidence="7">The sequence shown here is derived from an EMBL/GenBank/DDBJ whole genome shotgun (WGS) entry which is preliminary data.</text>
</comment>
<organism evidence="7 9">
    <name type="scientific">Rotaria sordida</name>
    <dbReference type="NCBI Taxonomy" id="392033"/>
    <lineage>
        <taxon>Eukaryota</taxon>
        <taxon>Metazoa</taxon>
        <taxon>Spiralia</taxon>
        <taxon>Gnathifera</taxon>
        <taxon>Rotifera</taxon>
        <taxon>Eurotatoria</taxon>
        <taxon>Bdelloidea</taxon>
        <taxon>Philodinida</taxon>
        <taxon>Philodinidae</taxon>
        <taxon>Rotaria</taxon>
    </lineage>
</organism>
<dbReference type="PANTHER" id="PTHR12300">
    <property type="entry name" value="HVA22-LIKE PROTEINS"/>
    <property type="match status" value="1"/>
</dbReference>
<keyword evidence="10" id="KW-1185">Reference proteome</keyword>
<dbReference type="EMBL" id="CAJNOH010000521">
    <property type="protein sequence ID" value="CAF1065746.1"/>
    <property type="molecule type" value="Genomic_DNA"/>
</dbReference>
<evidence type="ECO:0000256" key="5">
    <source>
        <dbReference type="ARBA" id="ARBA00023136"/>
    </source>
</evidence>
<evidence type="ECO:0000313" key="10">
    <source>
        <dbReference type="Proteomes" id="UP000663870"/>
    </source>
</evidence>
<evidence type="ECO:0000313" key="9">
    <source>
        <dbReference type="Proteomes" id="UP000663854"/>
    </source>
</evidence>
<dbReference type="PANTHER" id="PTHR12300:SF161">
    <property type="entry name" value="RECEPTOR EXPRESSION-ENHANCING PROTEIN"/>
    <property type="match status" value="1"/>
</dbReference>